<dbReference type="EMBL" id="CP001287">
    <property type="protein sequence ID" value="ACK66692.1"/>
    <property type="molecule type" value="Genomic_DNA"/>
</dbReference>
<evidence type="ECO:0000313" key="1">
    <source>
        <dbReference type="EMBL" id="ACK66692.1"/>
    </source>
</evidence>
<dbReference type="OrthoDB" id="571920at2"/>
<dbReference type="KEGG" id="cyp:PCC8801_2691"/>
<proteinExistence type="predicted"/>
<dbReference type="Proteomes" id="UP000008204">
    <property type="component" value="Chromosome"/>
</dbReference>
<organism evidence="1 2">
    <name type="scientific">Rippkaea orientalis (strain PCC 8801 / RF-1)</name>
    <name type="common">Cyanothece sp. (strain PCC 8801)</name>
    <dbReference type="NCBI Taxonomy" id="41431"/>
    <lineage>
        <taxon>Bacteria</taxon>
        <taxon>Bacillati</taxon>
        <taxon>Cyanobacteriota</taxon>
        <taxon>Cyanophyceae</taxon>
        <taxon>Oscillatoriophycideae</taxon>
        <taxon>Chroococcales</taxon>
        <taxon>Aphanothecaceae</taxon>
        <taxon>Rippkaea</taxon>
        <taxon>Rippkaea orientalis</taxon>
    </lineage>
</organism>
<dbReference type="HOGENOM" id="CLU_133270_0_0_3"/>
<sequence>MEHDNSNKTTLCPSSRPELPGSVVFGVISGTVDQPRVAYLKNPQPVTEELIALAEPVTPAEVFRTASACATHQCQHFDGSNCRLAQRVVQQLPIAETQLPPCAIRKDCRWFQQEGKAACMRCPQIITDNYNASELVREVSMPTTLGG</sequence>
<evidence type="ECO:0000313" key="2">
    <source>
        <dbReference type="Proteomes" id="UP000008204"/>
    </source>
</evidence>
<reference evidence="2" key="1">
    <citation type="journal article" date="2011" name="MBio">
        <title>Novel metabolic attributes of the genus Cyanothece, comprising a group of unicellular nitrogen-fixing Cyanobacteria.</title>
        <authorList>
            <person name="Bandyopadhyay A."/>
            <person name="Elvitigala T."/>
            <person name="Welsh E."/>
            <person name="Stockel J."/>
            <person name="Liberton M."/>
            <person name="Min H."/>
            <person name="Sherman L.A."/>
            <person name="Pakrasi H.B."/>
        </authorList>
    </citation>
    <scope>NUCLEOTIDE SEQUENCE [LARGE SCALE GENOMIC DNA]</scope>
    <source>
        <strain evidence="2">PCC 8801</strain>
    </source>
</reference>
<protein>
    <recommendedName>
        <fullName evidence="3">Nitrogen fixation protein</fullName>
    </recommendedName>
</protein>
<evidence type="ECO:0008006" key="3">
    <source>
        <dbReference type="Google" id="ProtNLM"/>
    </source>
</evidence>
<dbReference type="STRING" id="41431.PCC8801_2691"/>
<keyword evidence="2" id="KW-1185">Reference proteome</keyword>
<accession>B7K5F9</accession>
<dbReference type="AlphaFoldDB" id="B7K5F9"/>
<gene>
    <name evidence="1" type="ordered locus">PCC8801_2691</name>
</gene>
<dbReference type="eggNOG" id="ENOG5031ANF">
    <property type="taxonomic scope" value="Bacteria"/>
</dbReference>
<name>B7K5F9_RIPO1</name>
<dbReference type="RefSeq" id="WP_012595959.1">
    <property type="nucleotide sequence ID" value="NC_011726.1"/>
</dbReference>